<dbReference type="SUPFAM" id="SSF55008">
    <property type="entry name" value="HMA, heavy metal-associated domain"/>
    <property type="match status" value="1"/>
</dbReference>
<evidence type="ECO:0000256" key="2">
    <source>
        <dbReference type="ARBA" id="ARBA00006024"/>
    </source>
</evidence>
<comment type="similarity">
    <text evidence="2 15">Belongs to the cation transport ATPase (P-type) (TC 3.A.3) family. Type IB subfamily.</text>
</comment>
<dbReference type="PANTHER" id="PTHR43520">
    <property type="entry name" value="ATP7, ISOFORM B"/>
    <property type="match status" value="1"/>
</dbReference>
<sequence length="783" mass="83638">MQAAALPFPPALAQSGSSCEPDADRLALLDSPDEWAVFSQPCEPSAESARELWESQVVVRGMHCAACSLTLEQSLLGVRGVVRAQVSAASGRASVVWSAALTRPSEWMAVPQALGYRLLPASDAFAPDHGRKEARLALWRWLVAGFCMMQVMMYAFPAYITTPGEITPDIEKLLRWASWVLSLPLVFFSGAPFFGNAWRDLKHRSISMDLPVALGILITFAISSAATFEPQGWWGREVYFDSLSMFVFFLLTGRWLERRLRNRTAGALDSLMQRLPDSVERQGQDGHFERVAVRRLRAGDVIRVLPGEAFPADGQVISGNTFADEALLTGESRAVARPQGASVLAGSHNLSAAVQVCIEQVGPATRYAQIVSLMQRASVDKPRLALLADRVARPFLWFVLFAAFTAAVFWWGTDPARALMAAVAVLVVTCPCALSLATPSAMLTTAGLLARNGVLVRRLQAIESLAAVDTVIFDKTGTLTEAHMALHNVQVRAGVTAAQALQLASAMARHSLHPVSRALVAQAGKSGLPEPGPVQVTDVVEVMGQGLEGRLAPSSSSPGPCCMGHVRLGSARFCNVESRPGEGMLVYLADGLGWLARFEFGEAVRADAALAVAALQAVGMDVQMLSGDREATALRMAVRLGIRQAQGDCTPQAKLAHLQALQQQGRKVLMVGDGLNDGPVLAGAHVSIAMGLAAPLAQAQSDFVIPGGQLMLLPAMFGQARRTMRVVRQNLLWAAAYNAVCVPIAVAGWMPAWLAGLGMALSSLLVIANAARLAHRMPQEAGS</sequence>
<dbReference type="SUPFAM" id="SSF81665">
    <property type="entry name" value="Calcium ATPase, transmembrane domain M"/>
    <property type="match status" value="1"/>
</dbReference>
<dbReference type="SUPFAM" id="SSF56784">
    <property type="entry name" value="HAD-like"/>
    <property type="match status" value="1"/>
</dbReference>
<evidence type="ECO:0000313" key="17">
    <source>
        <dbReference type="EMBL" id="MFC6280426.1"/>
    </source>
</evidence>
<keyword evidence="4 15" id="KW-1003">Cell membrane</keyword>
<feature type="domain" description="HMA" evidence="16">
    <location>
        <begin position="53"/>
        <end position="119"/>
    </location>
</feature>
<feature type="transmembrane region" description="Helical" evidence="15">
    <location>
        <begin position="176"/>
        <end position="194"/>
    </location>
</feature>
<evidence type="ECO:0000256" key="7">
    <source>
        <dbReference type="ARBA" id="ARBA00022723"/>
    </source>
</evidence>
<keyword evidence="14 15" id="KW-0472">Membrane</keyword>
<evidence type="ECO:0000256" key="5">
    <source>
        <dbReference type="ARBA" id="ARBA00022553"/>
    </source>
</evidence>
<keyword evidence="9 15" id="KW-0067">ATP-binding</keyword>
<dbReference type="Gene3D" id="3.40.50.1000">
    <property type="entry name" value="HAD superfamily/HAD-like"/>
    <property type="match status" value="1"/>
</dbReference>
<keyword evidence="3" id="KW-0813">Transport</keyword>
<dbReference type="SUPFAM" id="SSF81660">
    <property type="entry name" value="Metal cation-transporting ATPase, ATP-binding domain N"/>
    <property type="match status" value="1"/>
</dbReference>
<dbReference type="Pfam" id="PF00702">
    <property type="entry name" value="Hydrolase"/>
    <property type="match status" value="1"/>
</dbReference>
<dbReference type="Gene3D" id="3.40.1110.10">
    <property type="entry name" value="Calcium-transporting ATPase, cytoplasmic domain N"/>
    <property type="match status" value="1"/>
</dbReference>
<keyword evidence="5" id="KW-0597">Phosphoprotein</keyword>
<dbReference type="InterPro" id="IPR006121">
    <property type="entry name" value="HMA_dom"/>
</dbReference>
<keyword evidence="11" id="KW-1278">Translocase</keyword>
<feature type="transmembrane region" description="Helical" evidence="15">
    <location>
        <begin position="391"/>
        <end position="412"/>
    </location>
</feature>
<feature type="transmembrane region" description="Helical" evidence="15">
    <location>
        <begin position="418"/>
        <end position="450"/>
    </location>
</feature>
<dbReference type="PANTHER" id="PTHR43520:SF5">
    <property type="entry name" value="CATION-TRANSPORTING P-TYPE ATPASE-RELATED"/>
    <property type="match status" value="1"/>
</dbReference>
<dbReference type="SUPFAM" id="SSF81653">
    <property type="entry name" value="Calcium ATPase, transduction domain A"/>
    <property type="match status" value="1"/>
</dbReference>
<keyword evidence="6 15" id="KW-0812">Transmembrane</keyword>
<dbReference type="EMBL" id="JBHSRS010000013">
    <property type="protein sequence ID" value="MFC6280426.1"/>
    <property type="molecule type" value="Genomic_DNA"/>
</dbReference>
<dbReference type="PRINTS" id="PR00119">
    <property type="entry name" value="CATATPASE"/>
</dbReference>
<reference evidence="18" key="1">
    <citation type="journal article" date="2019" name="Int. J. Syst. Evol. Microbiol.">
        <title>The Global Catalogue of Microorganisms (GCM) 10K type strain sequencing project: providing services to taxonomists for standard genome sequencing and annotation.</title>
        <authorList>
            <consortium name="The Broad Institute Genomics Platform"/>
            <consortium name="The Broad Institute Genome Sequencing Center for Infectious Disease"/>
            <person name="Wu L."/>
            <person name="Ma J."/>
        </authorList>
    </citation>
    <scope>NUCLEOTIDE SEQUENCE [LARGE SCALE GENOMIC DNA]</scope>
    <source>
        <strain evidence="18">CCUG 39402</strain>
    </source>
</reference>
<dbReference type="Proteomes" id="UP001596270">
    <property type="component" value="Unassembled WGS sequence"/>
</dbReference>
<dbReference type="InterPro" id="IPR036163">
    <property type="entry name" value="HMA_dom_sf"/>
</dbReference>
<dbReference type="InterPro" id="IPR023298">
    <property type="entry name" value="ATPase_P-typ_TM_dom_sf"/>
</dbReference>
<feature type="transmembrane region" description="Helical" evidence="15">
    <location>
        <begin position="206"/>
        <end position="226"/>
    </location>
</feature>
<keyword evidence="12 15" id="KW-1133">Transmembrane helix</keyword>
<evidence type="ECO:0000313" key="18">
    <source>
        <dbReference type="Proteomes" id="UP001596270"/>
    </source>
</evidence>
<dbReference type="InterPro" id="IPR059000">
    <property type="entry name" value="ATPase_P-type_domA"/>
</dbReference>
<dbReference type="PROSITE" id="PS00154">
    <property type="entry name" value="ATPASE_E1_E2"/>
    <property type="match status" value="1"/>
</dbReference>
<evidence type="ECO:0000256" key="10">
    <source>
        <dbReference type="ARBA" id="ARBA00022842"/>
    </source>
</evidence>
<evidence type="ECO:0000256" key="11">
    <source>
        <dbReference type="ARBA" id="ARBA00022967"/>
    </source>
</evidence>
<keyword evidence="7 15" id="KW-0479">Metal-binding</keyword>
<dbReference type="Pfam" id="PF00122">
    <property type="entry name" value="E1-E2_ATPase"/>
    <property type="match status" value="1"/>
</dbReference>
<feature type="transmembrane region" description="Helical" evidence="15">
    <location>
        <begin position="238"/>
        <end position="256"/>
    </location>
</feature>
<protein>
    <submittedName>
        <fullName evidence="17">Heavy metal translocating P-type ATPase</fullName>
    </submittedName>
</protein>
<evidence type="ECO:0000256" key="15">
    <source>
        <dbReference type="RuleBase" id="RU362081"/>
    </source>
</evidence>
<keyword evidence="8 15" id="KW-0547">Nucleotide-binding</keyword>
<evidence type="ECO:0000256" key="4">
    <source>
        <dbReference type="ARBA" id="ARBA00022475"/>
    </source>
</evidence>
<dbReference type="NCBIfam" id="TIGR01525">
    <property type="entry name" value="ATPase-IB_hvy"/>
    <property type="match status" value="1"/>
</dbReference>
<dbReference type="CDD" id="cd02079">
    <property type="entry name" value="P-type_ATPase_HM"/>
    <property type="match status" value="1"/>
</dbReference>
<evidence type="ECO:0000256" key="1">
    <source>
        <dbReference type="ARBA" id="ARBA00004651"/>
    </source>
</evidence>
<dbReference type="Gene3D" id="3.30.70.100">
    <property type="match status" value="1"/>
</dbReference>
<dbReference type="NCBIfam" id="TIGR01494">
    <property type="entry name" value="ATPase_P-type"/>
    <property type="match status" value="2"/>
</dbReference>
<dbReference type="InterPro" id="IPR027256">
    <property type="entry name" value="P-typ_ATPase_IB"/>
</dbReference>
<evidence type="ECO:0000256" key="9">
    <source>
        <dbReference type="ARBA" id="ARBA00022840"/>
    </source>
</evidence>
<feature type="transmembrane region" description="Helical" evidence="15">
    <location>
        <begin position="731"/>
        <end position="750"/>
    </location>
</feature>
<keyword evidence="13" id="KW-0406">Ion transport</keyword>
<dbReference type="RefSeq" id="WP_371437926.1">
    <property type="nucleotide sequence ID" value="NZ_JBHSRS010000013.1"/>
</dbReference>
<evidence type="ECO:0000256" key="8">
    <source>
        <dbReference type="ARBA" id="ARBA00022741"/>
    </source>
</evidence>
<dbReference type="CDD" id="cd00371">
    <property type="entry name" value="HMA"/>
    <property type="match status" value="1"/>
</dbReference>
<evidence type="ECO:0000256" key="3">
    <source>
        <dbReference type="ARBA" id="ARBA00022448"/>
    </source>
</evidence>
<evidence type="ECO:0000256" key="12">
    <source>
        <dbReference type="ARBA" id="ARBA00022989"/>
    </source>
</evidence>
<comment type="caution">
    <text evidence="17">The sequence shown here is derived from an EMBL/GenBank/DDBJ whole genome shotgun (WGS) entry which is preliminary data.</text>
</comment>
<name>A0ABW1TS56_9BURK</name>
<dbReference type="InterPro" id="IPR023214">
    <property type="entry name" value="HAD_sf"/>
</dbReference>
<dbReference type="InterPro" id="IPR001757">
    <property type="entry name" value="P_typ_ATPase"/>
</dbReference>
<evidence type="ECO:0000256" key="13">
    <source>
        <dbReference type="ARBA" id="ARBA00023065"/>
    </source>
</evidence>
<dbReference type="InterPro" id="IPR008250">
    <property type="entry name" value="ATPase_P-typ_transduc_dom_A_sf"/>
</dbReference>
<organism evidence="17 18">
    <name type="scientific">Polaromonas aquatica</name>
    <dbReference type="NCBI Taxonomy" id="332657"/>
    <lineage>
        <taxon>Bacteria</taxon>
        <taxon>Pseudomonadati</taxon>
        <taxon>Pseudomonadota</taxon>
        <taxon>Betaproteobacteria</taxon>
        <taxon>Burkholderiales</taxon>
        <taxon>Comamonadaceae</taxon>
        <taxon>Polaromonas</taxon>
    </lineage>
</organism>
<feature type="transmembrane region" description="Helical" evidence="15">
    <location>
        <begin position="138"/>
        <end position="156"/>
    </location>
</feature>
<dbReference type="PROSITE" id="PS50846">
    <property type="entry name" value="HMA_2"/>
    <property type="match status" value="1"/>
</dbReference>
<accession>A0ABW1TS56</accession>
<dbReference type="Pfam" id="PF00403">
    <property type="entry name" value="HMA"/>
    <property type="match status" value="1"/>
</dbReference>
<proteinExistence type="inferred from homology"/>
<dbReference type="InterPro" id="IPR018303">
    <property type="entry name" value="ATPase_P-typ_P_site"/>
</dbReference>
<dbReference type="Gene3D" id="2.70.150.10">
    <property type="entry name" value="Calcium-transporting ATPase, cytoplasmic transduction domain A"/>
    <property type="match status" value="1"/>
</dbReference>
<gene>
    <name evidence="17" type="ORF">ACFQND_04190</name>
</gene>
<evidence type="ECO:0000256" key="14">
    <source>
        <dbReference type="ARBA" id="ARBA00023136"/>
    </source>
</evidence>
<dbReference type="InterPro" id="IPR023299">
    <property type="entry name" value="ATPase_P-typ_cyto_dom_N"/>
</dbReference>
<dbReference type="InterPro" id="IPR036412">
    <property type="entry name" value="HAD-like_sf"/>
</dbReference>
<keyword evidence="18" id="KW-1185">Reference proteome</keyword>
<comment type="subcellular location">
    <subcellularLocation>
        <location evidence="1">Cell membrane</location>
        <topology evidence="1">Multi-pass membrane protein</topology>
    </subcellularLocation>
</comment>
<keyword evidence="10" id="KW-0460">Magnesium</keyword>
<evidence type="ECO:0000259" key="16">
    <source>
        <dbReference type="PROSITE" id="PS50846"/>
    </source>
</evidence>
<evidence type="ECO:0000256" key="6">
    <source>
        <dbReference type="ARBA" id="ARBA00022692"/>
    </source>
</evidence>